<evidence type="ECO:0000256" key="1">
    <source>
        <dbReference type="SAM" id="MobiDB-lite"/>
    </source>
</evidence>
<feature type="region of interest" description="Disordered" evidence="1">
    <location>
        <begin position="120"/>
        <end position="141"/>
    </location>
</feature>
<sequence length="197" mass="21471">MMGSPLLISLFVFLQLLAIIAPARTLSENSLNAFRQTDNLEMPTSLSPPFPAARETSTPDSSSCNRLIMRITQIKKPPVPSPSPPMTPSGPDQSTRPSSPAECWYCSWFNSITTRTSPCCGKSSSSLASSSPTHEKSSDFNYHCTAQGLRNNFRNRMDSKRPSVPPSPTPPIPNIPIASSSKSPPRPVRAYLHETIV</sequence>
<proteinExistence type="predicted"/>
<comment type="caution">
    <text evidence="3">The sequence shown here is derived from an EMBL/GenBank/DDBJ whole genome shotgun (WGS) entry which is preliminary data.</text>
</comment>
<feature type="compositionally biased region" description="Pro residues" evidence="1">
    <location>
        <begin position="163"/>
        <end position="174"/>
    </location>
</feature>
<evidence type="ECO:0000313" key="3">
    <source>
        <dbReference type="EMBL" id="RVW68724.1"/>
    </source>
</evidence>
<reference evidence="3 4" key="1">
    <citation type="journal article" date="2018" name="PLoS Genet.">
        <title>Population sequencing reveals clonal diversity and ancestral inbreeding in the grapevine cultivar Chardonnay.</title>
        <authorList>
            <person name="Roach M.J."/>
            <person name="Johnson D.L."/>
            <person name="Bohlmann J."/>
            <person name="van Vuuren H.J."/>
            <person name="Jones S.J."/>
            <person name="Pretorius I.S."/>
            <person name="Schmidt S.A."/>
            <person name="Borneman A.R."/>
        </authorList>
    </citation>
    <scope>NUCLEOTIDE SEQUENCE [LARGE SCALE GENOMIC DNA]</scope>
    <source>
        <strain evidence="4">cv. Chardonnay</strain>
        <tissue evidence="3">Leaf</tissue>
    </source>
</reference>
<evidence type="ECO:0000313" key="4">
    <source>
        <dbReference type="Proteomes" id="UP000288805"/>
    </source>
</evidence>
<feature type="region of interest" description="Disordered" evidence="1">
    <location>
        <begin position="40"/>
        <end position="96"/>
    </location>
</feature>
<keyword evidence="2" id="KW-0732">Signal</keyword>
<dbReference type="AlphaFoldDB" id="A0A438G970"/>
<accession>A0A438G970</accession>
<name>A0A438G970_VITVI</name>
<gene>
    <name evidence="3" type="ORF">CK203_062730</name>
</gene>
<feature type="signal peptide" evidence="2">
    <location>
        <begin position="1"/>
        <end position="25"/>
    </location>
</feature>
<feature type="compositionally biased region" description="Pro residues" evidence="1">
    <location>
        <begin position="77"/>
        <end position="88"/>
    </location>
</feature>
<dbReference type="Proteomes" id="UP000288805">
    <property type="component" value="Unassembled WGS sequence"/>
</dbReference>
<feature type="compositionally biased region" description="Polar residues" evidence="1">
    <location>
        <begin position="55"/>
        <end position="65"/>
    </location>
</feature>
<evidence type="ECO:0000256" key="2">
    <source>
        <dbReference type="SAM" id="SignalP"/>
    </source>
</evidence>
<organism evidence="3 4">
    <name type="scientific">Vitis vinifera</name>
    <name type="common">Grape</name>
    <dbReference type="NCBI Taxonomy" id="29760"/>
    <lineage>
        <taxon>Eukaryota</taxon>
        <taxon>Viridiplantae</taxon>
        <taxon>Streptophyta</taxon>
        <taxon>Embryophyta</taxon>
        <taxon>Tracheophyta</taxon>
        <taxon>Spermatophyta</taxon>
        <taxon>Magnoliopsida</taxon>
        <taxon>eudicotyledons</taxon>
        <taxon>Gunneridae</taxon>
        <taxon>Pentapetalae</taxon>
        <taxon>rosids</taxon>
        <taxon>Vitales</taxon>
        <taxon>Vitaceae</taxon>
        <taxon>Viteae</taxon>
        <taxon>Vitis</taxon>
    </lineage>
</organism>
<dbReference type="EMBL" id="QGNW01000522">
    <property type="protein sequence ID" value="RVW68724.1"/>
    <property type="molecule type" value="Genomic_DNA"/>
</dbReference>
<feature type="chain" id="PRO_5019490336" evidence="2">
    <location>
        <begin position="26"/>
        <end position="197"/>
    </location>
</feature>
<protein>
    <submittedName>
        <fullName evidence="3">Uncharacterized protein</fullName>
    </submittedName>
</protein>
<feature type="region of interest" description="Disordered" evidence="1">
    <location>
        <begin position="155"/>
        <end position="187"/>
    </location>
</feature>